<evidence type="ECO:0000313" key="1">
    <source>
        <dbReference type="EMBL" id="AFK41372.1"/>
    </source>
</evidence>
<dbReference type="EMBL" id="BT141578">
    <property type="protein sequence ID" value="AFK41372.1"/>
    <property type="molecule type" value="mRNA"/>
</dbReference>
<dbReference type="AlphaFoldDB" id="I3SM80"/>
<accession>I3SM80</accession>
<name>I3SM80_LOTJA</name>
<reference evidence="1" key="1">
    <citation type="submission" date="2012-05" db="EMBL/GenBank/DDBJ databases">
        <authorList>
            <person name="Krishnakumar V."/>
            <person name="Cheung F."/>
            <person name="Xiao Y."/>
            <person name="Chan A."/>
            <person name="Moskal W.A."/>
            <person name="Town C.D."/>
        </authorList>
    </citation>
    <scope>NUCLEOTIDE SEQUENCE</scope>
</reference>
<organism evidence="1">
    <name type="scientific">Lotus japonicus</name>
    <name type="common">Lotus corniculatus var. japonicus</name>
    <dbReference type="NCBI Taxonomy" id="34305"/>
    <lineage>
        <taxon>Eukaryota</taxon>
        <taxon>Viridiplantae</taxon>
        <taxon>Streptophyta</taxon>
        <taxon>Embryophyta</taxon>
        <taxon>Tracheophyta</taxon>
        <taxon>Spermatophyta</taxon>
        <taxon>Magnoliopsida</taxon>
        <taxon>eudicotyledons</taxon>
        <taxon>Gunneridae</taxon>
        <taxon>Pentapetalae</taxon>
        <taxon>rosids</taxon>
        <taxon>fabids</taxon>
        <taxon>Fabales</taxon>
        <taxon>Fabaceae</taxon>
        <taxon>Papilionoideae</taxon>
        <taxon>50 kb inversion clade</taxon>
        <taxon>NPAAA clade</taxon>
        <taxon>Hologalegina</taxon>
        <taxon>robinioid clade</taxon>
        <taxon>Loteae</taxon>
        <taxon>Lotus</taxon>
    </lineage>
</organism>
<protein>
    <submittedName>
        <fullName evidence="1">Uncharacterized protein</fullName>
    </submittedName>
</protein>
<proteinExistence type="evidence at transcript level"/>
<sequence>MLLTTSTSKICSTIRVFFNQIKNCSPLMALLQSPL</sequence>